<accession>A0A3T0NA44</accession>
<dbReference type="Proteomes" id="UP000283063">
    <property type="component" value="Plasmid pW43B"/>
</dbReference>
<dbReference type="Gene3D" id="3.40.50.200">
    <property type="entry name" value="Peptidase S8/S53 domain"/>
    <property type="match status" value="1"/>
</dbReference>
<evidence type="ECO:0008006" key="3">
    <source>
        <dbReference type="Google" id="ProtNLM"/>
    </source>
</evidence>
<proteinExistence type="predicted"/>
<dbReference type="SUPFAM" id="SSF52743">
    <property type="entry name" value="Subtilisin-like"/>
    <property type="match status" value="1"/>
</dbReference>
<dbReference type="OrthoDB" id="8010691at2"/>
<gene>
    <name evidence="1" type="ORF">EBB79_23225</name>
</gene>
<name>A0A3T0NA44_9RHOB</name>
<dbReference type="KEGG" id="sedi:EBB79_23225"/>
<evidence type="ECO:0000313" key="2">
    <source>
        <dbReference type="Proteomes" id="UP000283063"/>
    </source>
</evidence>
<dbReference type="InterPro" id="IPR036852">
    <property type="entry name" value="Peptidase_S8/S53_dom_sf"/>
</dbReference>
<dbReference type="AlphaFoldDB" id="A0A3T0NA44"/>
<geneLocation type="plasmid" evidence="1 2">
    <name>pW43B</name>
</geneLocation>
<protein>
    <recommendedName>
        <fullName evidence="3">Peptidase S8/S53 domain-containing protein</fullName>
    </recommendedName>
</protein>
<organism evidence="1 2">
    <name type="scientific">Parasedimentitalea marina</name>
    <dbReference type="NCBI Taxonomy" id="2483033"/>
    <lineage>
        <taxon>Bacteria</taxon>
        <taxon>Pseudomonadati</taxon>
        <taxon>Pseudomonadota</taxon>
        <taxon>Alphaproteobacteria</taxon>
        <taxon>Rhodobacterales</taxon>
        <taxon>Paracoccaceae</taxon>
        <taxon>Parasedimentitalea</taxon>
    </lineage>
</organism>
<dbReference type="GO" id="GO:0004252">
    <property type="term" value="F:serine-type endopeptidase activity"/>
    <property type="evidence" value="ECO:0007669"/>
    <property type="project" value="InterPro"/>
</dbReference>
<dbReference type="RefSeq" id="WP_127751362.1">
    <property type="nucleotide sequence ID" value="NZ_CP033221.1"/>
</dbReference>
<reference evidence="1 2" key="1">
    <citation type="submission" date="2018-10" db="EMBL/GenBank/DDBJ databases">
        <title>Parasedimentitalea marina sp. nov., a psychrophilic bacterium isolated from deep seawater of the New Britain Trench.</title>
        <authorList>
            <person name="Cao J."/>
        </authorList>
    </citation>
    <scope>NUCLEOTIDE SEQUENCE [LARGE SCALE GENOMIC DNA]</scope>
    <source>
        <strain evidence="1 2">W43</strain>
        <plasmid evidence="1 2">pW43B</plasmid>
    </source>
</reference>
<keyword evidence="2" id="KW-1185">Reference proteome</keyword>
<dbReference type="GO" id="GO:0006508">
    <property type="term" value="P:proteolysis"/>
    <property type="evidence" value="ECO:0007669"/>
    <property type="project" value="InterPro"/>
</dbReference>
<keyword evidence="1" id="KW-0614">Plasmid</keyword>
<evidence type="ECO:0000313" key="1">
    <source>
        <dbReference type="EMBL" id="AZV80861.1"/>
    </source>
</evidence>
<dbReference type="EMBL" id="CP033221">
    <property type="protein sequence ID" value="AZV80861.1"/>
    <property type="molecule type" value="Genomic_DNA"/>
</dbReference>
<sequence>MALHWKTVRNMHAGNQVTDFRLSRSTNHYPTDPESIWWSALVDLSGISINDFEAQVLASYPQDLLIPNDYDHYDRAQVSSRQIVAIFARRILLSSLNQNGANFSVTGVHLGSIIDPELLDFSAQIEEVPSAKIPVSKGTIITAVIDDSIAFAHNLFRDGLTSTRVAFANILTVKPNRSGRDKTYGRTYDKAAIDDLLKTCTTNDLLDEQKFYASVGLFDAHDNEVSAVALRRSHGTHVMALATGYSMSQPPPDRPIICALLPSHVTQDSTGQSTLPSLILALKRIQRQAAQFRLPDRKRPPVVVNFSYGNFGGPHDGTGPIDRVIAQFLGDESPRKFEQEMRLVLPAGNGNLQRIHAKLAFDKGLAANQERSISLRSQMTEPLATCRCGCPIAAQHQSHPL</sequence>
<dbReference type="Gene3D" id="2.60.120.1290">
    <property type="match status" value="1"/>
</dbReference>